<dbReference type="EMBL" id="KN832008">
    <property type="protein sequence ID" value="KIN99123.1"/>
    <property type="molecule type" value="Genomic_DNA"/>
</dbReference>
<dbReference type="InParanoid" id="A0A0C3NV81"/>
<gene>
    <name evidence="1" type="ORF">M404DRAFT_821754</name>
</gene>
<accession>A0A0C3NV81</accession>
<evidence type="ECO:0000313" key="1">
    <source>
        <dbReference type="EMBL" id="KIN99123.1"/>
    </source>
</evidence>
<keyword evidence="2" id="KW-1185">Reference proteome</keyword>
<proteinExistence type="predicted"/>
<dbReference type="Proteomes" id="UP000054217">
    <property type="component" value="Unassembled WGS sequence"/>
</dbReference>
<reference evidence="1 2" key="1">
    <citation type="submission" date="2014-04" db="EMBL/GenBank/DDBJ databases">
        <authorList>
            <consortium name="DOE Joint Genome Institute"/>
            <person name="Kuo A."/>
            <person name="Kohler A."/>
            <person name="Costa M.D."/>
            <person name="Nagy L.G."/>
            <person name="Floudas D."/>
            <person name="Copeland A."/>
            <person name="Barry K.W."/>
            <person name="Cichocki N."/>
            <person name="Veneault-Fourrey C."/>
            <person name="LaButti K."/>
            <person name="Lindquist E.A."/>
            <person name="Lipzen A."/>
            <person name="Lundell T."/>
            <person name="Morin E."/>
            <person name="Murat C."/>
            <person name="Sun H."/>
            <person name="Tunlid A."/>
            <person name="Henrissat B."/>
            <person name="Grigoriev I.V."/>
            <person name="Hibbett D.S."/>
            <person name="Martin F."/>
            <person name="Nordberg H.P."/>
            <person name="Cantor M.N."/>
            <person name="Hua S.X."/>
        </authorList>
    </citation>
    <scope>NUCLEOTIDE SEQUENCE [LARGE SCALE GENOMIC DNA]</scope>
    <source>
        <strain evidence="1 2">Marx 270</strain>
    </source>
</reference>
<dbReference type="AlphaFoldDB" id="A0A0C3NV81"/>
<name>A0A0C3NV81_PISTI</name>
<sequence>MFCELDCDDYELDCNVVRVLRRAVETSSGSCVLCRILVHTCEWVAVSLPALVATLNARSPVSVPFPPCTPPLSISSNSFRLGVDLFHPALHAPVESVTTDGRHRTAATAGDNKQEVIEASGI</sequence>
<reference evidence="2" key="2">
    <citation type="submission" date="2015-01" db="EMBL/GenBank/DDBJ databases">
        <title>Evolutionary Origins and Diversification of the Mycorrhizal Mutualists.</title>
        <authorList>
            <consortium name="DOE Joint Genome Institute"/>
            <consortium name="Mycorrhizal Genomics Consortium"/>
            <person name="Kohler A."/>
            <person name="Kuo A."/>
            <person name="Nagy L.G."/>
            <person name="Floudas D."/>
            <person name="Copeland A."/>
            <person name="Barry K.W."/>
            <person name="Cichocki N."/>
            <person name="Veneault-Fourrey C."/>
            <person name="LaButti K."/>
            <person name="Lindquist E.A."/>
            <person name="Lipzen A."/>
            <person name="Lundell T."/>
            <person name="Morin E."/>
            <person name="Murat C."/>
            <person name="Riley R."/>
            <person name="Ohm R."/>
            <person name="Sun H."/>
            <person name="Tunlid A."/>
            <person name="Henrissat B."/>
            <person name="Grigoriev I.V."/>
            <person name="Hibbett D.S."/>
            <person name="Martin F."/>
        </authorList>
    </citation>
    <scope>NUCLEOTIDE SEQUENCE [LARGE SCALE GENOMIC DNA]</scope>
    <source>
        <strain evidence="2">Marx 270</strain>
    </source>
</reference>
<dbReference type="HOGENOM" id="CLU_2027698_0_0_1"/>
<organism evidence="1 2">
    <name type="scientific">Pisolithus tinctorius Marx 270</name>
    <dbReference type="NCBI Taxonomy" id="870435"/>
    <lineage>
        <taxon>Eukaryota</taxon>
        <taxon>Fungi</taxon>
        <taxon>Dikarya</taxon>
        <taxon>Basidiomycota</taxon>
        <taxon>Agaricomycotina</taxon>
        <taxon>Agaricomycetes</taxon>
        <taxon>Agaricomycetidae</taxon>
        <taxon>Boletales</taxon>
        <taxon>Sclerodermatineae</taxon>
        <taxon>Pisolithaceae</taxon>
        <taxon>Pisolithus</taxon>
    </lineage>
</organism>
<protein>
    <submittedName>
        <fullName evidence="1">Uncharacterized protein</fullName>
    </submittedName>
</protein>
<evidence type="ECO:0000313" key="2">
    <source>
        <dbReference type="Proteomes" id="UP000054217"/>
    </source>
</evidence>